<accession>A0A327L1P9</accession>
<reference evidence="9 10" key="1">
    <citation type="submission" date="2017-07" db="EMBL/GenBank/DDBJ databases">
        <title>Draft Genome Sequences of Select Purple Nonsulfur Bacteria.</title>
        <authorList>
            <person name="Lasarre B."/>
            <person name="Mckinlay J.B."/>
        </authorList>
    </citation>
    <scope>NUCLEOTIDE SEQUENCE [LARGE SCALE GENOMIC DNA]</scope>
    <source>
        <strain evidence="9 10">DSM 5909</strain>
    </source>
</reference>
<name>A0A327L1P9_9BRAD</name>
<keyword evidence="6 7" id="KW-0472">Membrane</keyword>
<comment type="subcellular location">
    <subcellularLocation>
        <location evidence="1 7">Cell membrane</location>
        <topology evidence="1 7">Multi-pass membrane protein</topology>
    </subcellularLocation>
</comment>
<dbReference type="CDD" id="cd06261">
    <property type="entry name" value="TM_PBP2"/>
    <property type="match status" value="1"/>
</dbReference>
<comment type="similarity">
    <text evidence="7">Belongs to the binding-protein-dependent transport system permease family.</text>
</comment>
<dbReference type="OrthoDB" id="9799271at2"/>
<keyword evidence="4 7" id="KW-0812">Transmembrane</keyword>
<dbReference type="PROSITE" id="PS50928">
    <property type="entry name" value="ABC_TM1"/>
    <property type="match status" value="1"/>
</dbReference>
<dbReference type="Pfam" id="PF00528">
    <property type="entry name" value="BPD_transp_1"/>
    <property type="match status" value="1"/>
</dbReference>
<dbReference type="InterPro" id="IPR000515">
    <property type="entry name" value="MetI-like"/>
</dbReference>
<evidence type="ECO:0000313" key="10">
    <source>
        <dbReference type="Proteomes" id="UP000249130"/>
    </source>
</evidence>
<keyword evidence="5 7" id="KW-1133">Transmembrane helix</keyword>
<evidence type="ECO:0000256" key="3">
    <source>
        <dbReference type="ARBA" id="ARBA00022475"/>
    </source>
</evidence>
<keyword evidence="3" id="KW-1003">Cell membrane</keyword>
<feature type="transmembrane region" description="Helical" evidence="7">
    <location>
        <begin position="138"/>
        <end position="159"/>
    </location>
</feature>
<evidence type="ECO:0000256" key="4">
    <source>
        <dbReference type="ARBA" id="ARBA00022692"/>
    </source>
</evidence>
<gene>
    <name evidence="9" type="ORF">CH341_06925</name>
</gene>
<evidence type="ECO:0000259" key="8">
    <source>
        <dbReference type="PROSITE" id="PS50928"/>
    </source>
</evidence>
<dbReference type="RefSeq" id="WP_111418311.1">
    <property type="nucleotide sequence ID" value="NZ_NPEX01000031.1"/>
</dbReference>
<sequence length="274" mass="29172">MVDLAGQNLSLDAAVSRRAKRRPVPRWVITCATIAAFVLAWEIFGRDVNPVFGSYPSAIAVAGWELIESGELGKALLESVQPFVLAYALSIVIGVPLGLVLGRSRVAEAALGIFVTGAHAMPLVALVPLLVLWLGLGFWVKVAVIFLMCVFPIAINTWLGVKVVSKSLIEVGRAFVASDFVIMRRIVLPATLPYIMAGLKLAVGRGVVAMVIAEFFTAISGLGGIIINSANAFDTARMFVPIVVLMVLATLLNALVGAIEKRVAPWQAEMAAHD</sequence>
<feature type="domain" description="ABC transmembrane type-1" evidence="8">
    <location>
        <begin position="76"/>
        <end position="256"/>
    </location>
</feature>
<organism evidence="9 10">
    <name type="scientific">Rhodoplanes roseus</name>
    <dbReference type="NCBI Taxonomy" id="29409"/>
    <lineage>
        <taxon>Bacteria</taxon>
        <taxon>Pseudomonadati</taxon>
        <taxon>Pseudomonadota</taxon>
        <taxon>Alphaproteobacteria</taxon>
        <taxon>Hyphomicrobiales</taxon>
        <taxon>Nitrobacteraceae</taxon>
        <taxon>Rhodoplanes</taxon>
    </lineage>
</organism>
<dbReference type="SUPFAM" id="SSF161098">
    <property type="entry name" value="MetI-like"/>
    <property type="match status" value="1"/>
</dbReference>
<dbReference type="PANTHER" id="PTHR30151">
    <property type="entry name" value="ALKANE SULFONATE ABC TRANSPORTER-RELATED, MEMBRANE SUBUNIT"/>
    <property type="match status" value="1"/>
</dbReference>
<dbReference type="GO" id="GO:0005886">
    <property type="term" value="C:plasma membrane"/>
    <property type="evidence" value="ECO:0007669"/>
    <property type="project" value="UniProtKB-SubCell"/>
</dbReference>
<comment type="caution">
    <text evidence="9">The sequence shown here is derived from an EMBL/GenBank/DDBJ whole genome shotgun (WGS) entry which is preliminary data.</text>
</comment>
<evidence type="ECO:0000313" key="9">
    <source>
        <dbReference type="EMBL" id="RAI44879.1"/>
    </source>
</evidence>
<dbReference type="GO" id="GO:0055085">
    <property type="term" value="P:transmembrane transport"/>
    <property type="evidence" value="ECO:0007669"/>
    <property type="project" value="InterPro"/>
</dbReference>
<proteinExistence type="inferred from homology"/>
<dbReference type="PANTHER" id="PTHR30151:SF0">
    <property type="entry name" value="ABC TRANSPORTER PERMEASE PROTEIN MJ0413-RELATED"/>
    <property type="match status" value="1"/>
</dbReference>
<feature type="transmembrane region" description="Helical" evidence="7">
    <location>
        <begin position="109"/>
        <end position="132"/>
    </location>
</feature>
<keyword evidence="10" id="KW-1185">Reference proteome</keyword>
<feature type="transmembrane region" description="Helical" evidence="7">
    <location>
        <begin position="239"/>
        <end position="259"/>
    </location>
</feature>
<dbReference type="Proteomes" id="UP000249130">
    <property type="component" value="Unassembled WGS sequence"/>
</dbReference>
<evidence type="ECO:0000256" key="7">
    <source>
        <dbReference type="RuleBase" id="RU363032"/>
    </source>
</evidence>
<evidence type="ECO:0000256" key="1">
    <source>
        <dbReference type="ARBA" id="ARBA00004651"/>
    </source>
</evidence>
<feature type="transmembrane region" description="Helical" evidence="7">
    <location>
        <begin position="207"/>
        <end position="227"/>
    </location>
</feature>
<evidence type="ECO:0000256" key="2">
    <source>
        <dbReference type="ARBA" id="ARBA00022448"/>
    </source>
</evidence>
<keyword evidence="2 7" id="KW-0813">Transport</keyword>
<protein>
    <submittedName>
        <fullName evidence="9">Amino acid ABC transporter permease</fullName>
    </submittedName>
</protein>
<dbReference type="InterPro" id="IPR035906">
    <property type="entry name" value="MetI-like_sf"/>
</dbReference>
<evidence type="ECO:0000256" key="5">
    <source>
        <dbReference type="ARBA" id="ARBA00022989"/>
    </source>
</evidence>
<dbReference type="EMBL" id="NPEX01000031">
    <property type="protein sequence ID" value="RAI44879.1"/>
    <property type="molecule type" value="Genomic_DNA"/>
</dbReference>
<evidence type="ECO:0000256" key="6">
    <source>
        <dbReference type="ARBA" id="ARBA00023136"/>
    </source>
</evidence>
<feature type="transmembrane region" description="Helical" evidence="7">
    <location>
        <begin position="27"/>
        <end position="44"/>
    </location>
</feature>
<dbReference type="Gene3D" id="1.10.3720.10">
    <property type="entry name" value="MetI-like"/>
    <property type="match status" value="1"/>
</dbReference>
<feature type="transmembrane region" description="Helical" evidence="7">
    <location>
        <begin position="84"/>
        <end position="102"/>
    </location>
</feature>
<dbReference type="AlphaFoldDB" id="A0A327L1P9"/>